<dbReference type="Pfam" id="PF07496">
    <property type="entry name" value="zf-CW"/>
    <property type="match status" value="1"/>
</dbReference>
<feature type="domain" description="CW-type" evidence="10">
    <location>
        <begin position="11"/>
        <end position="66"/>
    </location>
</feature>
<keyword evidence="12" id="KW-1185">Reference proteome</keyword>
<dbReference type="SMART" id="SM00391">
    <property type="entry name" value="MBD"/>
    <property type="match status" value="1"/>
</dbReference>
<comment type="subcellular location">
    <subcellularLocation>
        <location evidence="1">Nucleus</location>
    </subcellularLocation>
</comment>
<dbReference type="PANTHER" id="PTHR12396:SF10">
    <property type="entry name" value="METHYL-CPG-BINDING DOMAIN-CONTAINING PROTEIN 1-RELATED"/>
    <property type="match status" value="1"/>
</dbReference>
<dbReference type="OrthoDB" id="10072024at2759"/>
<keyword evidence="8" id="KW-0539">Nucleus</keyword>
<dbReference type="Gene3D" id="3.30.890.10">
    <property type="entry name" value="Methyl-cpg-binding Protein 2, Chain A"/>
    <property type="match status" value="1"/>
</dbReference>
<dbReference type="EMBL" id="JADFTS010000005">
    <property type="protein sequence ID" value="KAF9607135.1"/>
    <property type="molecule type" value="Genomic_DNA"/>
</dbReference>
<protein>
    <submittedName>
        <fullName evidence="11">Uncharacterized protein</fullName>
    </submittedName>
</protein>
<accession>A0A835LTM8</accession>
<keyword evidence="3" id="KW-0863">Zinc-finger</keyword>
<evidence type="ECO:0000259" key="9">
    <source>
        <dbReference type="PROSITE" id="PS50982"/>
    </source>
</evidence>
<keyword evidence="7" id="KW-0804">Transcription</keyword>
<keyword evidence="5" id="KW-0805">Transcription regulation</keyword>
<dbReference type="GO" id="GO:0005634">
    <property type="term" value="C:nucleus"/>
    <property type="evidence" value="ECO:0007669"/>
    <property type="project" value="UniProtKB-SubCell"/>
</dbReference>
<gene>
    <name evidence="11" type="ORF">IFM89_032357</name>
</gene>
<evidence type="ECO:0000256" key="2">
    <source>
        <dbReference type="ARBA" id="ARBA00022723"/>
    </source>
</evidence>
<dbReference type="InterPro" id="IPR011124">
    <property type="entry name" value="Znf_CW"/>
</dbReference>
<evidence type="ECO:0000313" key="11">
    <source>
        <dbReference type="EMBL" id="KAF9607135.1"/>
    </source>
</evidence>
<evidence type="ECO:0000256" key="8">
    <source>
        <dbReference type="ARBA" id="ARBA00023242"/>
    </source>
</evidence>
<evidence type="ECO:0000256" key="6">
    <source>
        <dbReference type="ARBA" id="ARBA00023125"/>
    </source>
</evidence>
<proteinExistence type="predicted"/>
<evidence type="ECO:0000313" key="12">
    <source>
        <dbReference type="Proteomes" id="UP000631114"/>
    </source>
</evidence>
<reference evidence="11 12" key="1">
    <citation type="submission" date="2020-10" db="EMBL/GenBank/DDBJ databases">
        <title>The Coptis chinensis genome and diversification of protoberbering-type alkaloids.</title>
        <authorList>
            <person name="Wang B."/>
            <person name="Shu S."/>
            <person name="Song C."/>
            <person name="Liu Y."/>
        </authorList>
    </citation>
    <scope>NUCLEOTIDE SEQUENCE [LARGE SCALE GENOMIC DNA]</scope>
    <source>
        <strain evidence="11">HL-2020</strain>
        <tissue evidence="11">Leaf</tissue>
    </source>
</reference>
<dbReference type="Proteomes" id="UP000631114">
    <property type="component" value="Unassembled WGS sequence"/>
</dbReference>
<comment type="caution">
    <text evidence="11">The sequence shown here is derived from an EMBL/GenBank/DDBJ whole genome shotgun (WGS) entry which is preliminary data.</text>
</comment>
<evidence type="ECO:0000256" key="3">
    <source>
        <dbReference type="ARBA" id="ARBA00022771"/>
    </source>
</evidence>
<evidence type="ECO:0000256" key="1">
    <source>
        <dbReference type="ARBA" id="ARBA00004123"/>
    </source>
</evidence>
<dbReference type="InterPro" id="IPR016177">
    <property type="entry name" value="DNA-bd_dom_sf"/>
</dbReference>
<dbReference type="SUPFAM" id="SSF54171">
    <property type="entry name" value="DNA-binding domain"/>
    <property type="match status" value="1"/>
</dbReference>
<dbReference type="PROSITE" id="PS51050">
    <property type="entry name" value="ZF_CW"/>
    <property type="match status" value="1"/>
</dbReference>
<organism evidence="11 12">
    <name type="scientific">Coptis chinensis</name>
    <dbReference type="NCBI Taxonomy" id="261450"/>
    <lineage>
        <taxon>Eukaryota</taxon>
        <taxon>Viridiplantae</taxon>
        <taxon>Streptophyta</taxon>
        <taxon>Embryophyta</taxon>
        <taxon>Tracheophyta</taxon>
        <taxon>Spermatophyta</taxon>
        <taxon>Magnoliopsida</taxon>
        <taxon>Ranunculales</taxon>
        <taxon>Ranunculaceae</taxon>
        <taxon>Coptidoideae</taxon>
        <taxon>Coptis</taxon>
    </lineage>
</organism>
<evidence type="ECO:0000259" key="10">
    <source>
        <dbReference type="PROSITE" id="PS51050"/>
    </source>
</evidence>
<evidence type="ECO:0000256" key="7">
    <source>
        <dbReference type="ARBA" id="ARBA00023163"/>
    </source>
</evidence>
<keyword evidence="6" id="KW-0238">DNA-binding</keyword>
<dbReference type="Pfam" id="PF01429">
    <property type="entry name" value="MBD"/>
    <property type="match status" value="1"/>
</dbReference>
<dbReference type="InterPro" id="IPR001739">
    <property type="entry name" value="Methyl_CpG_DNA-bd"/>
</dbReference>
<name>A0A835LTM8_9MAGN</name>
<dbReference type="PROSITE" id="PS50982">
    <property type="entry name" value="MBD"/>
    <property type="match status" value="1"/>
</dbReference>
<evidence type="ECO:0000256" key="5">
    <source>
        <dbReference type="ARBA" id="ARBA00023015"/>
    </source>
</evidence>
<dbReference type="AlphaFoldDB" id="A0A835LTM8"/>
<feature type="domain" description="MBD" evidence="9">
    <location>
        <begin position="72"/>
        <end position="145"/>
    </location>
</feature>
<dbReference type="GO" id="GO:0003677">
    <property type="term" value="F:DNA binding"/>
    <property type="evidence" value="ECO:0007669"/>
    <property type="project" value="UniProtKB-KW"/>
</dbReference>
<keyword evidence="4" id="KW-0862">Zinc</keyword>
<dbReference type="PANTHER" id="PTHR12396">
    <property type="entry name" value="METHYL-CPG BINDING PROTEIN, MBD"/>
    <property type="match status" value="1"/>
</dbReference>
<dbReference type="Gene3D" id="3.30.40.100">
    <property type="match status" value="1"/>
</dbReference>
<dbReference type="GO" id="GO:0008270">
    <property type="term" value="F:zinc ion binding"/>
    <property type="evidence" value="ECO:0007669"/>
    <property type="project" value="UniProtKB-KW"/>
</dbReference>
<evidence type="ECO:0000256" key="4">
    <source>
        <dbReference type="ARBA" id="ARBA00022833"/>
    </source>
</evidence>
<keyword evidence="2" id="KW-0479">Metal-binding</keyword>
<sequence length="169" mass="19647">MKQDDNSRAARFTNSVYAVQCEKCFKWRVIPTQEEYEIIRHRFIEDPFICEKKSDTSCEDPEDLEYDNTRTWVVDKPNIPVTPDGFKRGVSVRKDFSRMDTFYTVPNGNKKVRAPAEVEKFLEENPKYKEAGITVSDFNFATPKIMEDTLPAEAGSSRKKMKVTKIEDE</sequence>